<sequence length="141" mass="15592">MYAPRGERAATLERRCAINHKTIESRNRSSRAGISPRELAAPAAAAASQCFAPLGFLFCTVPSFDATQWDRAREQRCLLSTLLRRQSNGISDTVAENNRIFSGREPSQVAPCRQSSAPFSLKTRDTSVIKEAAFSWPILTF</sequence>
<accession>A0AAV4QAX9</accession>
<keyword evidence="2" id="KW-1185">Reference proteome</keyword>
<organism evidence="1 2">
    <name type="scientific">Caerostris darwini</name>
    <dbReference type="NCBI Taxonomy" id="1538125"/>
    <lineage>
        <taxon>Eukaryota</taxon>
        <taxon>Metazoa</taxon>
        <taxon>Ecdysozoa</taxon>
        <taxon>Arthropoda</taxon>
        <taxon>Chelicerata</taxon>
        <taxon>Arachnida</taxon>
        <taxon>Araneae</taxon>
        <taxon>Araneomorphae</taxon>
        <taxon>Entelegynae</taxon>
        <taxon>Araneoidea</taxon>
        <taxon>Araneidae</taxon>
        <taxon>Caerostris</taxon>
    </lineage>
</organism>
<dbReference type="Proteomes" id="UP001054837">
    <property type="component" value="Unassembled WGS sequence"/>
</dbReference>
<protein>
    <submittedName>
        <fullName evidence="1">Uncharacterized protein</fullName>
    </submittedName>
</protein>
<dbReference type="EMBL" id="BPLQ01004083">
    <property type="protein sequence ID" value="GIY05472.1"/>
    <property type="molecule type" value="Genomic_DNA"/>
</dbReference>
<name>A0AAV4QAX9_9ARAC</name>
<reference evidence="1 2" key="1">
    <citation type="submission" date="2021-06" db="EMBL/GenBank/DDBJ databases">
        <title>Caerostris darwini draft genome.</title>
        <authorList>
            <person name="Kono N."/>
            <person name="Arakawa K."/>
        </authorList>
    </citation>
    <scope>NUCLEOTIDE SEQUENCE [LARGE SCALE GENOMIC DNA]</scope>
</reference>
<evidence type="ECO:0000313" key="2">
    <source>
        <dbReference type="Proteomes" id="UP001054837"/>
    </source>
</evidence>
<evidence type="ECO:0000313" key="1">
    <source>
        <dbReference type="EMBL" id="GIY05472.1"/>
    </source>
</evidence>
<dbReference type="AlphaFoldDB" id="A0AAV4QAX9"/>
<comment type="caution">
    <text evidence="1">The sequence shown here is derived from an EMBL/GenBank/DDBJ whole genome shotgun (WGS) entry which is preliminary data.</text>
</comment>
<gene>
    <name evidence="1" type="ORF">CDAR_463171</name>
</gene>
<proteinExistence type="predicted"/>